<keyword evidence="1" id="KW-1133">Transmembrane helix</keyword>
<comment type="caution">
    <text evidence="2">The sequence shown here is derived from an EMBL/GenBank/DDBJ whole genome shotgun (WGS) entry which is preliminary data.</text>
</comment>
<sequence length="67" mass="7342">MVLLSFFSVVMSLQGYLGTVFTAIIVLWCSISASKLFVSALSMDKQQLLIAYPCALVYGVFALLIVF</sequence>
<keyword evidence="1" id="KW-0472">Membrane</keyword>
<organism evidence="2 3">
    <name type="scientific">Paralvinella palmiformis</name>
    <dbReference type="NCBI Taxonomy" id="53620"/>
    <lineage>
        <taxon>Eukaryota</taxon>
        <taxon>Metazoa</taxon>
        <taxon>Spiralia</taxon>
        <taxon>Lophotrochozoa</taxon>
        <taxon>Annelida</taxon>
        <taxon>Polychaeta</taxon>
        <taxon>Sedentaria</taxon>
        <taxon>Canalipalpata</taxon>
        <taxon>Terebellida</taxon>
        <taxon>Terebelliformia</taxon>
        <taxon>Alvinellidae</taxon>
        <taxon>Paralvinella</taxon>
    </lineage>
</organism>
<keyword evidence="1" id="KW-0812">Transmembrane</keyword>
<proteinExistence type="predicted"/>
<feature type="transmembrane region" description="Helical" evidence="1">
    <location>
        <begin position="49"/>
        <end position="66"/>
    </location>
</feature>
<evidence type="ECO:0000313" key="2">
    <source>
        <dbReference type="EMBL" id="KAK2170582.1"/>
    </source>
</evidence>
<dbReference type="EMBL" id="JAODUP010000002">
    <property type="protein sequence ID" value="KAK2170582.1"/>
    <property type="molecule type" value="Genomic_DNA"/>
</dbReference>
<protein>
    <recommendedName>
        <fullName evidence="4">Protein YIPF</fullName>
    </recommendedName>
</protein>
<dbReference type="AlphaFoldDB" id="A0AAD9KG96"/>
<feature type="transmembrane region" description="Helical" evidence="1">
    <location>
        <begin position="6"/>
        <end position="28"/>
    </location>
</feature>
<dbReference type="Proteomes" id="UP001208570">
    <property type="component" value="Unassembled WGS sequence"/>
</dbReference>
<reference evidence="2" key="1">
    <citation type="journal article" date="2023" name="Mol. Biol. Evol.">
        <title>Third-Generation Sequencing Reveals the Adaptive Role of the Epigenome in Three Deep-Sea Polychaetes.</title>
        <authorList>
            <person name="Perez M."/>
            <person name="Aroh O."/>
            <person name="Sun Y."/>
            <person name="Lan Y."/>
            <person name="Juniper S.K."/>
            <person name="Young C.R."/>
            <person name="Angers B."/>
            <person name="Qian P.Y."/>
        </authorList>
    </citation>
    <scope>NUCLEOTIDE SEQUENCE</scope>
    <source>
        <strain evidence="2">P08H-3</strain>
    </source>
</reference>
<name>A0AAD9KG96_9ANNE</name>
<evidence type="ECO:0000256" key="1">
    <source>
        <dbReference type="SAM" id="Phobius"/>
    </source>
</evidence>
<keyword evidence="3" id="KW-1185">Reference proteome</keyword>
<accession>A0AAD9KG96</accession>
<evidence type="ECO:0008006" key="4">
    <source>
        <dbReference type="Google" id="ProtNLM"/>
    </source>
</evidence>
<gene>
    <name evidence="2" type="ORF">LSH36_2g17006</name>
</gene>
<evidence type="ECO:0000313" key="3">
    <source>
        <dbReference type="Proteomes" id="UP001208570"/>
    </source>
</evidence>